<dbReference type="GO" id="GO:0007165">
    <property type="term" value="P:signal transduction"/>
    <property type="evidence" value="ECO:0007669"/>
    <property type="project" value="TreeGrafter"/>
</dbReference>
<feature type="binding site" evidence="5">
    <location>
        <position position="108"/>
    </location>
    <ligand>
        <name>Mg(2+)</name>
        <dbReference type="ChEBI" id="CHEBI:18420"/>
        <label>1</label>
        <note>catalytic</note>
    </ligand>
</feature>
<protein>
    <submittedName>
        <fullName evidence="6">Inositol monophosphatase</fullName>
    </submittedName>
</protein>
<comment type="similarity">
    <text evidence="1">Belongs to the inositol monophosphatase superfamily.</text>
</comment>
<dbReference type="RefSeq" id="WP_136463954.1">
    <property type="nucleotide sequence ID" value="NZ_SRKY01000004.1"/>
</dbReference>
<evidence type="ECO:0000256" key="3">
    <source>
        <dbReference type="ARBA" id="ARBA00022801"/>
    </source>
</evidence>
<sequence length="290" mass="31623">MTDQLPLPVTAPFTKAQRATVLNLVRRAARTEIMPRFRALDAGQISQKSSVTDLVTEADTSAEALIARGLQIAFPSAVIVGEEMSETHTDYREKLEQAELGFLIDPIDGTWNFAHGLPLFGTMIAVCRFGRPVFGLIFDPIGNDAIWADIDTPSTWTGVSGRSRRVTTRARANLAQMTGIIEPNFMPLPHRRAAMEACFDLAHAWTLRCSAHHYRLLAEGAVDFVMASKLAPWDHAAGVMLCQQAGGYSAMLDGTAYTTSITSGYLLSAADEATWKRLAAHFSALLEPAE</sequence>
<dbReference type="SUPFAM" id="SSF56655">
    <property type="entry name" value="Carbohydrate phosphatase"/>
    <property type="match status" value="1"/>
</dbReference>
<feature type="binding site" evidence="5">
    <location>
        <position position="107"/>
    </location>
    <ligand>
        <name>Mg(2+)</name>
        <dbReference type="ChEBI" id="CHEBI:18420"/>
        <label>1</label>
        <note>catalytic</note>
    </ligand>
</feature>
<dbReference type="EMBL" id="SRKY01000004">
    <property type="protein sequence ID" value="THH35220.1"/>
    <property type="molecule type" value="Genomic_DNA"/>
</dbReference>
<feature type="binding site" evidence="5">
    <location>
        <position position="234"/>
    </location>
    <ligand>
        <name>Mg(2+)</name>
        <dbReference type="ChEBI" id="CHEBI:18420"/>
        <label>1</label>
        <note>catalytic</note>
    </ligand>
</feature>
<keyword evidence="3" id="KW-0378">Hydrolase</keyword>
<dbReference type="AlphaFoldDB" id="A0A4S4NGM0"/>
<evidence type="ECO:0000256" key="1">
    <source>
        <dbReference type="ARBA" id="ARBA00009759"/>
    </source>
</evidence>
<comment type="cofactor">
    <cofactor evidence="5">
        <name>Mg(2+)</name>
        <dbReference type="ChEBI" id="CHEBI:18420"/>
    </cofactor>
</comment>
<dbReference type="InterPro" id="IPR000760">
    <property type="entry name" value="Inositol_monophosphatase-like"/>
</dbReference>
<evidence type="ECO:0000256" key="2">
    <source>
        <dbReference type="ARBA" id="ARBA00022723"/>
    </source>
</evidence>
<comment type="caution">
    <text evidence="6">The sequence shown here is derived from an EMBL/GenBank/DDBJ whole genome shotgun (WGS) entry which is preliminary data.</text>
</comment>
<dbReference type="PRINTS" id="PR00377">
    <property type="entry name" value="IMPHPHTASES"/>
</dbReference>
<proteinExistence type="inferred from homology"/>
<keyword evidence="7" id="KW-1185">Reference proteome</keyword>
<dbReference type="PANTHER" id="PTHR20854:SF4">
    <property type="entry name" value="INOSITOL-1-MONOPHOSPHATASE-RELATED"/>
    <property type="match status" value="1"/>
</dbReference>
<dbReference type="Gene3D" id="3.30.540.10">
    <property type="entry name" value="Fructose-1,6-Bisphosphatase, subunit A, domain 1"/>
    <property type="match status" value="1"/>
</dbReference>
<accession>A0A4S4NGM0</accession>
<evidence type="ECO:0000313" key="7">
    <source>
        <dbReference type="Proteomes" id="UP000306602"/>
    </source>
</evidence>
<dbReference type="Pfam" id="PF00459">
    <property type="entry name" value="Inositol_P"/>
    <property type="match status" value="1"/>
</dbReference>
<dbReference type="InterPro" id="IPR020583">
    <property type="entry name" value="Inositol_monoP_metal-BS"/>
</dbReference>
<feature type="binding site" evidence="5">
    <location>
        <position position="82"/>
    </location>
    <ligand>
        <name>Mg(2+)</name>
        <dbReference type="ChEBI" id="CHEBI:18420"/>
        <label>1</label>
        <note>catalytic</note>
    </ligand>
</feature>
<dbReference type="PROSITE" id="PS00629">
    <property type="entry name" value="IMP_1"/>
    <property type="match status" value="1"/>
</dbReference>
<reference evidence="6 7" key="1">
    <citation type="submission" date="2019-04" db="EMBL/GenBank/DDBJ databases">
        <title>Shimia ponticola sp. nov., isolated from seawater.</title>
        <authorList>
            <person name="Kim Y.-O."/>
            <person name="Yoon J.-H."/>
        </authorList>
    </citation>
    <scope>NUCLEOTIDE SEQUENCE [LARGE SCALE GENOMIC DNA]</scope>
    <source>
        <strain evidence="6 7">MYP11</strain>
    </source>
</reference>
<organism evidence="6 7">
    <name type="scientific">Aliishimia ponticola</name>
    <dbReference type="NCBI Taxonomy" id="2499833"/>
    <lineage>
        <taxon>Bacteria</taxon>
        <taxon>Pseudomonadati</taxon>
        <taxon>Pseudomonadota</taxon>
        <taxon>Alphaproteobacteria</taxon>
        <taxon>Rhodobacterales</taxon>
        <taxon>Paracoccaceae</taxon>
        <taxon>Aliishimia</taxon>
    </lineage>
</organism>
<gene>
    <name evidence="6" type="ORF">E4Z66_15460</name>
</gene>
<dbReference type="OrthoDB" id="9785695at2"/>
<keyword evidence="4 5" id="KW-0460">Magnesium</keyword>
<dbReference type="GO" id="GO:0008934">
    <property type="term" value="F:inositol monophosphate 1-phosphatase activity"/>
    <property type="evidence" value="ECO:0007669"/>
    <property type="project" value="TreeGrafter"/>
</dbReference>
<dbReference type="GO" id="GO:0006020">
    <property type="term" value="P:inositol metabolic process"/>
    <property type="evidence" value="ECO:0007669"/>
    <property type="project" value="TreeGrafter"/>
</dbReference>
<evidence type="ECO:0000313" key="6">
    <source>
        <dbReference type="EMBL" id="THH35220.1"/>
    </source>
</evidence>
<dbReference type="Gene3D" id="3.40.190.80">
    <property type="match status" value="1"/>
</dbReference>
<evidence type="ECO:0000256" key="5">
    <source>
        <dbReference type="PIRSR" id="PIRSR600760-2"/>
    </source>
</evidence>
<dbReference type="Proteomes" id="UP000306602">
    <property type="component" value="Unassembled WGS sequence"/>
</dbReference>
<name>A0A4S4NGM0_9RHOB</name>
<feature type="binding site" evidence="5">
    <location>
        <position position="105"/>
    </location>
    <ligand>
        <name>Mg(2+)</name>
        <dbReference type="ChEBI" id="CHEBI:18420"/>
        <label>1</label>
        <note>catalytic</note>
    </ligand>
</feature>
<dbReference type="PANTHER" id="PTHR20854">
    <property type="entry name" value="INOSITOL MONOPHOSPHATASE"/>
    <property type="match status" value="1"/>
</dbReference>
<keyword evidence="2 5" id="KW-0479">Metal-binding</keyword>
<dbReference type="GO" id="GO:0046872">
    <property type="term" value="F:metal ion binding"/>
    <property type="evidence" value="ECO:0007669"/>
    <property type="project" value="UniProtKB-KW"/>
</dbReference>
<evidence type="ECO:0000256" key="4">
    <source>
        <dbReference type="ARBA" id="ARBA00022842"/>
    </source>
</evidence>